<keyword evidence="3" id="KW-1185">Reference proteome</keyword>
<feature type="signal peptide" evidence="1">
    <location>
        <begin position="1"/>
        <end position="21"/>
    </location>
</feature>
<gene>
    <name evidence="2" type="ORF">NP075_11770</name>
</gene>
<sequence length="560" mass="56197">MRAGIVTVVVALLASCTWGTADDAAPATPSASATPEPVAVTPLEAPAPATVVDGDDAAAALATSAALLDAAPVVVLAAAGDVPGTLTAATAAVALGAPALLTGADADVASELARLGARHALVVGDVDPAVLPDDVVAVAVPSGAGADVLSAAVGRPLGEPAPVPAGGEAAAVRALAAPEPAVLVAEGATATASADPAATPGDQEATVLPPTTAVTVPGVLALADGPVPPAAAATLRALGVDVLDVPGGDPRATSAAVQALAGASPEAVVAYGSSFAPADRLVHRVAAARTGAELPGGGQLVFPAVEGQPGKRYVALYGTPGSGALGVLGEQDVPATVARAEQHAAPYRGLTTDTVVPAVEIIATIASAGAEPDGSYSRKRSVEELRPLVEAAGAAGQYVVLDLQPGHQDFVTQAQLYTDLLALPHVGLALDPEWRLAPGQVHLRQIGSVGIDEVNATAAWLAQLTRERALPQKMFVLHQFSLRMISERERLDTSHDELAPLIHVDGQGGQPAKAGTWAALRNAAPPVHWGWKNFYDEDVPMLDPAQTFEVQPVPDLVTYQ</sequence>
<dbReference type="EMBL" id="CP101989">
    <property type="protein sequence ID" value="UUI63815.1"/>
    <property type="molecule type" value="Genomic_DNA"/>
</dbReference>
<accession>A0ABY5K0E8</accession>
<feature type="chain" id="PRO_5046682683" description="Lipoprotein" evidence="1">
    <location>
        <begin position="22"/>
        <end position="560"/>
    </location>
</feature>
<proteinExistence type="predicted"/>
<dbReference type="RefSeq" id="WP_227566606.1">
    <property type="nucleotide sequence ID" value="NZ_CP101989.1"/>
</dbReference>
<name>A0ABY5K0E8_9CELL</name>
<reference evidence="2 3" key="1">
    <citation type="submission" date="2022-07" db="EMBL/GenBank/DDBJ databases">
        <title>Novel species in genus cellulomonas.</title>
        <authorList>
            <person name="Ye L."/>
        </authorList>
    </citation>
    <scope>NUCLEOTIDE SEQUENCE [LARGE SCALE GENOMIC DNA]</scope>
    <source>
        <strain evidence="3">zg-Y908</strain>
    </source>
</reference>
<evidence type="ECO:0000313" key="2">
    <source>
        <dbReference type="EMBL" id="UUI63815.1"/>
    </source>
</evidence>
<evidence type="ECO:0000256" key="1">
    <source>
        <dbReference type="SAM" id="SignalP"/>
    </source>
</evidence>
<organism evidence="2 3">
    <name type="scientific">Cellulomonas wangsupingiae</name>
    <dbReference type="NCBI Taxonomy" id="2968085"/>
    <lineage>
        <taxon>Bacteria</taxon>
        <taxon>Bacillati</taxon>
        <taxon>Actinomycetota</taxon>
        <taxon>Actinomycetes</taxon>
        <taxon>Micrococcales</taxon>
        <taxon>Cellulomonadaceae</taxon>
        <taxon>Cellulomonas</taxon>
    </lineage>
</organism>
<dbReference type="PROSITE" id="PS51257">
    <property type="entry name" value="PROKAR_LIPOPROTEIN"/>
    <property type="match status" value="1"/>
</dbReference>
<dbReference type="Proteomes" id="UP001317322">
    <property type="component" value="Chromosome"/>
</dbReference>
<evidence type="ECO:0008006" key="4">
    <source>
        <dbReference type="Google" id="ProtNLM"/>
    </source>
</evidence>
<keyword evidence="1" id="KW-0732">Signal</keyword>
<protein>
    <recommendedName>
        <fullName evidence="4">Lipoprotein</fullName>
    </recommendedName>
</protein>
<evidence type="ECO:0000313" key="3">
    <source>
        <dbReference type="Proteomes" id="UP001317322"/>
    </source>
</evidence>